<comment type="caution">
    <text evidence="1">The sequence shown here is derived from an EMBL/GenBank/DDBJ whole genome shotgun (WGS) entry which is preliminary data.</text>
</comment>
<proteinExistence type="predicted"/>
<reference evidence="1 2" key="1">
    <citation type="submission" date="2023-01" db="EMBL/GenBank/DDBJ databases">
        <title>Novel diversity within Roseofilum (Cyanobacteria; Desertifilaceae) from marine benthic mats with descriptions of four novel species.</title>
        <authorList>
            <person name="Wang Y."/>
            <person name="Berthold D.E."/>
            <person name="Hu J."/>
            <person name="Lefler F.W."/>
            <person name="Laughinghouse H.D. IV."/>
        </authorList>
    </citation>
    <scope>NUCLEOTIDE SEQUENCE [LARGE SCALE GENOMIC DNA]</scope>
    <source>
        <strain evidence="1 2">BLCC-M91</strain>
    </source>
</reference>
<keyword evidence="1" id="KW-0255">Endonuclease</keyword>
<evidence type="ECO:0000313" key="1">
    <source>
        <dbReference type="EMBL" id="MDJ1178558.1"/>
    </source>
</evidence>
<keyword evidence="2" id="KW-1185">Reference proteome</keyword>
<dbReference type="EC" id="3.1.21.-" evidence="1"/>
<name>A0ABT7BH93_9CYAN</name>
<dbReference type="GO" id="GO:0004519">
    <property type="term" value="F:endonuclease activity"/>
    <property type="evidence" value="ECO:0007669"/>
    <property type="project" value="UniProtKB-KW"/>
</dbReference>
<protein>
    <submittedName>
        <fullName evidence="1">Restriction endonuclease, SacI family</fullName>
        <ecNumber evidence="1">3.1.21.-</ecNumber>
    </submittedName>
</protein>
<keyword evidence="1" id="KW-0378">Hydrolase</keyword>
<dbReference type="GO" id="GO:0016787">
    <property type="term" value="F:hydrolase activity"/>
    <property type="evidence" value="ECO:0007669"/>
    <property type="project" value="UniProtKB-KW"/>
</dbReference>
<organism evidence="1 2">
    <name type="scientific">Roseofilum halophilum BLCC-M91</name>
    <dbReference type="NCBI Taxonomy" id="3022259"/>
    <lineage>
        <taxon>Bacteria</taxon>
        <taxon>Bacillati</taxon>
        <taxon>Cyanobacteriota</taxon>
        <taxon>Cyanophyceae</taxon>
        <taxon>Desertifilales</taxon>
        <taxon>Desertifilaceae</taxon>
        <taxon>Roseofilum</taxon>
        <taxon>Roseofilum halophilum</taxon>
    </lineage>
</organism>
<dbReference type="RefSeq" id="WP_283761870.1">
    <property type="nucleotide sequence ID" value="NZ_JAQPOK010000055.1"/>
</dbReference>
<accession>A0ABT7BH93</accession>
<keyword evidence="1" id="KW-0540">Nuclease</keyword>
<evidence type="ECO:0000313" key="2">
    <source>
        <dbReference type="Proteomes" id="UP001231370"/>
    </source>
</evidence>
<dbReference type="Proteomes" id="UP001231370">
    <property type="component" value="Unassembled WGS sequence"/>
</dbReference>
<gene>
    <name evidence="1" type="ORF">PJF56_06765</name>
</gene>
<sequence>MPEPIEILNAAFRKANANLDSSLIEDVNIRQAADYVARNLKNRAGVRLLMACLLAKLHRPEIDIRKPYTEIGDPDSFSGRSYDERYITSFINDHNLPCNHTTAFLTPALRNRNITLTKNLNLVGKPPKLYQAVLHLLDEIHHNQVFPDLLLAEIVRVLLIERNQGEKRIQELVTSLNTTEDSIPLSSEEMINLIAQHMSLKGTSRLSVLLVAAAYQSAEELLGEKVLTLKAHNAADIQTGALGDVEITLLGDDKIVTSYEMKNKRVTCDDIDRTLQKLSLSNKRLDNYIFITTEPIDYQVQSYAQSLYHETGGIEFVILDCIGFIRHFLHLFHRLRGRFLEVYQSLILAEPQSAVSQSVKEAFLAMRQAAETSNEEYSRSD</sequence>
<dbReference type="EMBL" id="JAQPOK010000055">
    <property type="protein sequence ID" value="MDJ1178558.1"/>
    <property type="molecule type" value="Genomic_DNA"/>
</dbReference>